<protein>
    <submittedName>
        <fullName evidence="8">Uncharacterized protein</fullName>
    </submittedName>
</protein>
<sequence>MALDNMPEQENVNAVRNIEEGRIESHVYTERTCRSFLPSVTFVQKVVAEIIGTFFLIFIGCGSVVIDKKTNGSITHLGVSIVWGLAVMIIIYSIGHISGAHLNPAVTLAFAAVRRFPWTQVPAYIGAQVFAAICAGFVLRLMFGDVAYIAATVPSGSDMQSFVLEIFVTFLLMFVISAVATDTRAIGELAGMAVGATITMNVAISGPISGASMNPARTIGSAVAGNKYTSIWIYMVAPVLGAIIGAMSYNMIRLTDKPVRELTKSGSFLKSQRSSRSGSI</sequence>
<comment type="subcellular location">
    <subcellularLocation>
        <location evidence="1">Membrane</location>
        <topology evidence="1">Multi-pass membrane protein</topology>
    </subcellularLocation>
</comment>
<feature type="transmembrane region" description="Helical" evidence="7">
    <location>
        <begin position="192"/>
        <end position="211"/>
    </location>
</feature>
<dbReference type="EMBL" id="EF087871">
    <property type="protein sequence ID" value="ABK27103.1"/>
    <property type="molecule type" value="mRNA"/>
</dbReference>
<keyword evidence="2 6" id="KW-0813">Transport</keyword>
<comment type="similarity">
    <text evidence="6">Belongs to the MIP/aquaporin (TC 1.A.8) family.</text>
</comment>
<dbReference type="CDD" id="cd00333">
    <property type="entry name" value="MIP"/>
    <property type="match status" value="1"/>
</dbReference>
<feature type="transmembrane region" description="Helical" evidence="7">
    <location>
        <begin position="73"/>
        <end position="94"/>
    </location>
</feature>
<keyword evidence="5 7" id="KW-0472">Membrane</keyword>
<accession>A9P2J2</accession>
<evidence type="ECO:0000256" key="1">
    <source>
        <dbReference type="ARBA" id="ARBA00004141"/>
    </source>
</evidence>
<dbReference type="InterPro" id="IPR000425">
    <property type="entry name" value="MIP"/>
</dbReference>
<reference evidence="8" key="1">
    <citation type="journal article" date="2008" name="BMC Genomics">
        <title>A conifer genomics resource of 200,000 spruce (Picea spp.) ESTs and 6,464 high-quality, sequence-finished full-length cDNAs for Sitka spruce (Picea sitchensis).</title>
        <authorList>
            <person name="Ralph S.G."/>
            <person name="Chun H.J."/>
            <person name="Kolosova N."/>
            <person name="Cooper D."/>
            <person name="Oddy C."/>
            <person name="Ritland C.E."/>
            <person name="Kirkpatrick R."/>
            <person name="Moore R."/>
            <person name="Barber S."/>
            <person name="Holt R.A."/>
            <person name="Jones S.J."/>
            <person name="Marra M.A."/>
            <person name="Douglas C.J."/>
            <person name="Ritland K."/>
            <person name="Bohlmann J."/>
        </authorList>
    </citation>
    <scope>NUCLEOTIDE SEQUENCE</scope>
    <source>
        <tissue evidence="8">Bark</tissue>
    </source>
</reference>
<keyword evidence="4 7" id="KW-1133">Transmembrane helix</keyword>
<proteinExistence type="evidence at transcript level"/>
<evidence type="ECO:0000256" key="5">
    <source>
        <dbReference type="ARBA" id="ARBA00023136"/>
    </source>
</evidence>
<dbReference type="SUPFAM" id="SSF81338">
    <property type="entry name" value="Aquaporin-like"/>
    <property type="match status" value="1"/>
</dbReference>
<organism evidence="8">
    <name type="scientific">Picea sitchensis</name>
    <name type="common">Sitka spruce</name>
    <name type="synonym">Pinus sitchensis</name>
    <dbReference type="NCBI Taxonomy" id="3332"/>
    <lineage>
        <taxon>Eukaryota</taxon>
        <taxon>Viridiplantae</taxon>
        <taxon>Streptophyta</taxon>
        <taxon>Embryophyta</taxon>
        <taxon>Tracheophyta</taxon>
        <taxon>Spermatophyta</taxon>
        <taxon>Pinopsida</taxon>
        <taxon>Pinidae</taxon>
        <taxon>Conifers I</taxon>
        <taxon>Pinales</taxon>
        <taxon>Pinaceae</taxon>
        <taxon>Picea</taxon>
    </lineage>
</organism>
<dbReference type="PANTHER" id="PTHR45724:SF13">
    <property type="entry name" value="AQUAPORIN NIP1-1-RELATED"/>
    <property type="match status" value="1"/>
</dbReference>
<dbReference type="AlphaFoldDB" id="A9P2J2"/>
<keyword evidence="3 6" id="KW-0812">Transmembrane</keyword>
<dbReference type="Gene3D" id="1.20.1080.10">
    <property type="entry name" value="Glycerol uptake facilitator protein"/>
    <property type="match status" value="1"/>
</dbReference>
<dbReference type="PROSITE" id="PS00221">
    <property type="entry name" value="MIP"/>
    <property type="match status" value="1"/>
</dbReference>
<evidence type="ECO:0000256" key="7">
    <source>
        <dbReference type="SAM" id="Phobius"/>
    </source>
</evidence>
<evidence type="ECO:0000256" key="2">
    <source>
        <dbReference type="ARBA" id="ARBA00022448"/>
    </source>
</evidence>
<feature type="transmembrane region" description="Helical" evidence="7">
    <location>
        <begin position="129"/>
        <end position="150"/>
    </location>
</feature>
<name>A9P2J2_PICSI</name>
<dbReference type="GO" id="GO:0016020">
    <property type="term" value="C:membrane"/>
    <property type="evidence" value="ECO:0007669"/>
    <property type="project" value="UniProtKB-SubCell"/>
</dbReference>
<evidence type="ECO:0000313" key="8">
    <source>
        <dbReference type="EMBL" id="ABK27103.1"/>
    </source>
</evidence>
<dbReference type="PRINTS" id="PR00783">
    <property type="entry name" value="MINTRINSICP"/>
</dbReference>
<dbReference type="GO" id="GO:0015267">
    <property type="term" value="F:channel activity"/>
    <property type="evidence" value="ECO:0007669"/>
    <property type="project" value="InterPro"/>
</dbReference>
<evidence type="ECO:0000256" key="3">
    <source>
        <dbReference type="ARBA" id="ARBA00022692"/>
    </source>
</evidence>
<feature type="transmembrane region" description="Helical" evidence="7">
    <location>
        <begin position="231"/>
        <end position="252"/>
    </location>
</feature>
<feature type="transmembrane region" description="Helical" evidence="7">
    <location>
        <begin position="46"/>
        <end position="66"/>
    </location>
</feature>
<feature type="transmembrane region" description="Helical" evidence="7">
    <location>
        <begin position="162"/>
        <end position="180"/>
    </location>
</feature>
<dbReference type="InterPro" id="IPR022357">
    <property type="entry name" value="MIP_CS"/>
</dbReference>
<dbReference type="Pfam" id="PF00230">
    <property type="entry name" value="MIP"/>
    <property type="match status" value="1"/>
</dbReference>
<dbReference type="InterPro" id="IPR034294">
    <property type="entry name" value="Aquaporin_transptr"/>
</dbReference>
<dbReference type="InterPro" id="IPR023271">
    <property type="entry name" value="Aquaporin-like"/>
</dbReference>
<evidence type="ECO:0000256" key="4">
    <source>
        <dbReference type="ARBA" id="ARBA00022989"/>
    </source>
</evidence>
<evidence type="ECO:0000256" key="6">
    <source>
        <dbReference type="RuleBase" id="RU000477"/>
    </source>
</evidence>
<dbReference type="PANTHER" id="PTHR45724">
    <property type="entry name" value="AQUAPORIN NIP2-1"/>
    <property type="match status" value="1"/>
</dbReference>
<dbReference type="NCBIfam" id="TIGR00861">
    <property type="entry name" value="MIP"/>
    <property type="match status" value="1"/>
</dbReference>